<dbReference type="AlphaFoldDB" id="A0AAV8ES69"/>
<dbReference type="GO" id="GO:0003964">
    <property type="term" value="F:RNA-directed DNA polymerase activity"/>
    <property type="evidence" value="ECO:0007669"/>
    <property type="project" value="UniProtKB-KW"/>
</dbReference>
<dbReference type="SUPFAM" id="SSF56672">
    <property type="entry name" value="DNA/RNA polymerases"/>
    <property type="match status" value="1"/>
</dbReference>
<accession>A0AAV8ES69</accession>
<sequence>MSERSTSATEFSQMQLFNDVIRDLHLFDTPLSNKRFTWSNKQPTPIQSRLDRVLISPHWLTSFPVIDLQALSSPVSDHIPIRLHCKQMATGPKIRRMELFCFKHEAFHSITQDTWAEHNQLHSAQNFFSKNQLLQERLNNWHKSTFPSVNVHLENAKHFIALFNSVEETRALSSLEMRVRVLAKERAYHLACILESRWHQRARIQWLKNGDHNTRYFHATASAKLRKKHISSLIVDGETLVNPSHILQAFTDFYKNLLGKSDHVFPCSLHLLYGHQPTILQLGDQFTSQEVHHAVMKLANNKASGPDGLPNEFVREKWSVVSQDIMRIFDDLFSLSLNLKDFNRAHIILLPKSQNATSLSSFRPISVINYIPKLIAKVLANRLGQHINEMISPSQTGFIKGRLIHENFLVARELIAHFKTCKEPIIMIKLDFYKAFDTVNWSFLLNVLKVFGAPSKFIDWVELLLTTSSSAVLVNNQIGAMFQHQQGLRQGDPLSPFLFIMVADVLSKMCQATALSIPFCLSDRIRYPFQVLQYADDTLIFCTVKGRAVHSLRFMLTVFSLCSGLNLNLSKSSFVPFNLSPSQIYAVSSLLNCEVAQLPLTYLGLPLTSSRPSKDVYRQLIEKLEQKLAGWKNKLLSRAGRLTLVSSVLTSIPIFLMSAFRLPSWVVKAIDKLRRNFLWGRSTGSTSGIPLLAWDRVCLPKHLGGMGVLNLRILNLSLLLKWLWRLFELPNSQWATLTRSLFVSRGLTSPLSWTARGSFFWKDLLTLRHIFSIFTHFNLGSGKEALFWYSNWGNGLLSFFECKPPPPKAHLTVSKVWHNFFSSLQAPWNRDVLNAVQYLSSFTQSDARDKCVWKCTSSGKFTVKSAYNALVSAGKVEFQATLIWSTKLPPSIRVFIFLLFHDRVLTQEALVKRNFVLQPGCSLCDSTGLETATHIFCLCPYSQELWSKAKNIFPSLLSRDHTDVKQLIMDAVSGTTHKATVSLTVLWALWLERNNRVFRGAVRNTETLLHWVTSQQKLFLKHC</sequence>
<dbReference type="Gene3D" id="3.60.10.10">
    <property type="entry name" value="Endonuclease/exonuclease/phosphatase"/>
    <property type="match status" value="1"/>
</dbReference>
<gene>
    <name evidence="2" type="ORF">LUZ62_067252</name>
</gene>
<keyword evidence="2" id="KW-0808">Transferase</keyword>
<dbReference type="PANTHER" id="PTHR33116:SF78">
    <property type="entry name" value="OS12G0587133 PROTEIN"/>
    <property type="match status" value="1"/>
</dbReference>
<keyword evidence="3" id="KW-1185">Reference proteome</keyword>
<reference evidence="2" key="1">
    <citation type="submission" date="2022-08" db="EMBL/GenBank/DDBJ databases">
        <authorList>
            <person name="Marques A."/>
        </authorList>
    </citation>
    <scope>NUCLEOTIDE SEQUENCE</scope>
    <source>
        <strain evidence="2">RhyPub2mFocal</strain>
        <tissue evidence="2">Leaves</tissue>
    </source>
</reference>
<name>A0AAV8ES69_9POAL</name>
<feature type="domain" description="Reverse transcriptase" evidence="1">
    <location>
        <begin position="331"/>
        <end position="607"/>
    </location>
</feature>
<dbReference type="InterPro" id="IPR043502">
    <property type="entry name" value="DNA/RNA_pol_sf"/>
</dbReference>
<dbReference type="InterPro" id="IPR036691">
    <property type="entry name" value="Endo/exonu/phosph_ase_sf"/>
</dbReference>
<dbReference type="InterPro" id="IPR026960">
    <property type="entry name" value="RVT-Znf"/>
</dbReference>
<keyword evidence="2" id="KW-0548">Nucleotidyltransferase</keyword>
<dbReference type="EMBL" id="JAMFTS010000003">
    <property type="protein sequence ID" value="KAJ4782995.1"/>
    <property type="molecule type" value="Genomic_DNA"/>
</dbReference>
<dbReference type="Proteomes" id="UP001140206">
    <property type="component" value="Chromosome 3"/>
</dbReference>
<proteinExistence type="predicted"/>
<dbReference type="Pfam" id="PF13966">
    <property type="entry name" value="zf-RVT"/>
    <property type="match status" value="1"/>
</dbReference>
<protein>
    <submittedName>
        <fullName evidence="2">RNA-directed DNA polymerase (Reverse transcriptase)-related family protein</fullName>
    </submittedName>
</protein>
<comment type="caution">
    <text evidence="2">The sequence shown here is derived from an EMBL/GenBank/DDBJ whole genome shotgun (WGS) entry which is preliminary data.</text>
</comment>
<keyword evidence="2" id="KW-0695">RNA-directed DNA polymerase</keyword>
<dbReference type="SUPFAM" id="SSF56219">
    <property type="entry name" value="DNase I-like"/>
    <property type="match status" value="1"/>
</dbReference>
<dbReference type="Pfam" id="PF00078">
    <property type="entry name" value="RVT_1"/>
    <property type="match status" value="1"/>
</dbReference>
<dbReference type="CDD" id="cd01650">
    <property type="entry name" value="RT_nLTR_like"/>
    <property type="match status" value="1"/>
</dbReference>
<evidence type="ECO:0000313" key="2">
    <source>
        <dbReference type="EMBL" id="KAJ4782995.1"/>
    </source>
</evidence>
<dbReference type="PANTHER" id="PTHR33116">
    <property type="entry name" value="REVERSE TRANSCRIPTASE ZINC-BINDING DOMAIN-CONTAINING PROTEIN-RELATED-RELATED"/>
    <property type="match status" value="1"/>
</dbReference>
<evidence type="ECO:0000259" key="1">
    <source>
        <dbReference type="PROSITE" id="PS50878"/>
    </source>
</evidence>
<organism evidence="2 3">
    <name type="scientific">Rhynchospora pubera</name>
    <dbReference type="NCBI Taxonomy" id="906938"/>
    <lineage>
        <taxon>Eukaryota</taxon>
        <taxon>Viridiplantae</taxon>
        <taxon>Streptophyta</taxon>
        <taxon>Embryophyta</taxon>
        <taxon>Tracheophyta</taxon>
        <taxon>Spermatophyta</taxon>
        <taxon>Magnoliopsida</taxon>
        <taxon>Liliopsida</taxon>
        <taxon>Poales</taxon>
        <taxon>Cyperaceae</taxon>
        <taxon>Cyperoideae</taxon>
        <taxon>Rhynchosporeae</taxon>
        <taxon>Rhynchospora</taxon>
    </lineage>
</organism>
<dbReference type="InterPro" id="IPR000477">
    <property type="entry name" value="RT_dom"/>
</dbReference>
<evidence type="ECO:0000313" key="3">
    <source>
        <dbReference type="Proteomes" id="UP001140206"/>
    </source>
</evidence>
<dbReference type="PROSITE" id="PS50878">
    <property type="entry name" value="RT_POL"/>
    <property type="match status" value="1"/>
</dbReference>